<keyword evidence="4" id="KW-0964">Secreted</keyword>
<evidence type="ECO:0000256" key="5">
    <source>
        <dbReference type="ARBA" id="ARBA00022530"/>
    </source>
</evidence>
<dbReference type="GO" id="GO:0005125">
    <property type="term" value="F:cytokine activity"/>
    <property type="evidence" value="ECO:0007669"/>
    <property type="project" value="TreeGrafter"/>
</dbReference>
<keyword evidence="3 10" id="KW-0217">Developmental protein</keyword>
<dbReference type="PROSITE" id="PS00246">
    <property type="entry name" value="WNT1"/>
    <property type="match status" value="1"/>
</dbReference>
<dbReference type="InterPro" id="IPR005817">
    <property type="entry name" value="Wnt"/>
</dbReference>
<evidence type="ECO:0000313" key="11">
    <source>
        <dbReference type="EMBL" id="AGA62464.1"/>
    </source>
</evidence>
<keyword evidence="9" id="KW-0449">Lipoprotein</keyword>
<comment type="subcellular location">
    <subcellularLocation>
        <location evidence="1 10">Secreted</location>
        <location evidence="1 10">Extracellular space</location>
        <location evidence="1 10">Extracellular matrix</location>
    </subcellularLocation>
</comment>
<evidence type="ECO:0000256" key="6">
    <source>
        <dbReference type="ARBA" id="ARBA00022687"/>
    </source>
</evidence>
<evidence type="ECO:0000256" key="9">
    <source>
        <dbReference type="ARBA" id="ARBA00023288"/>
    </source>
</evidence>
<dbReference type="Pfam" id="PF00110">
    <property type="entry name" value="wnt"/>
    <property type="match status" value="1"/>
</dbReference>
<evidence type="ECO:0000256" key="1">
    <source>
        <dbReference type="ARBA" id="ARBA00004498"/>
    </source>
</evidence>
<dbReference type="GO" id="GO:0060070">
    <property type="term" value="P:canonical Wnt signaling pathway"/>
    <property type="evidence" value="ECO:0007669"/>
    <property type="project" value="TreeGrafter"/>
</dbReference>
<reference evidence="11" key="1">
    <citation type="submission" date="2012-03" db="EMBL/GenBank/DDBJ databases">
        <authorList>
            <person name="Sun L."/>
            <person name="Yang H."/>
            <person name="Ma D."/>
            <person name="Chen M."/>
        </authorList>
    </citation>
    <scope>NUCLEOTIDE SEQUENCE</scope>
</reference>
<evidence type="ECO:0000256" key="8">
    <source>
        <dbReference type="ARBA" id="ARBA00023180"/>
    </source>
</evidence>
<dbReference type="PANTHER" id="PTHR12027">
    <property type="entry name" value="WNT RELATED"/>
    <property type="match status" value="1"/>
</dbReference>
<dbReference type="PRINTS" id="PR01349">
    <property type="entry name" value="WNTPROTEIN"/>
</dbReference>
<evidence type="ECO:0000256" key="2">
    <source>
        <dbReference type="ARBA" id="ARBA00005683"/>
    </source>
</evidence>
<protein>
    <recommendedName>
        <fullName evidence="10">Protein Wnt</fullName>
    </recommendedName>
</protein>
<proteinExistence type="evidence at transcript level"/>
<evidence type="ECO:0000256" key="4">
    <source>
        <dbReference type="ARBA" id="ARBA00022525"/>
    </source>
</evidence>
<dbReference type="InterPro" id="IPR018161">
    <property type="entry name" value="Wnt_CS"/>
</dbReference>
<organism evidence="11">
    <name type="scientific">Stichopus japonicus</name>
    <name type="common">Sea cucumber</name>
    <dbReference type="NCBI Taxonomy" id="307972"/>
    <lineage>
        <taxon>Eukaryota</taxon>
        <taxon>Metazoa</taxon>
        <taxon>Echinodermata</taxon>
        <taxon>Eleutherozoa</taxon>
        <taxon>Echinozoa</taxon>
        <taxon>Holothuroidea</taxon>
        <taxon>Aspidochirotacea</taxon>
        <taxon>Aspidochirotida</taxon>
        <taxon>Stichopodidae</taxon>
        <taxon>Apostichopus</taxon>
    </lineage>
</organism>
<accession>V5J4X0</accession>
<keyword evidence="5" id="KW-0272">Extracellular matrix</keyword>
<feature type="non-terminal residue" evidence="11">
    <location>
        <position position="1"/>
    </location>
</feature>
<name>V5J4X0_STIJA</name>
<comment type="function">
    <text evidence="10">Ligand for members of the frizzled family of seven transmembrane receptors.</text>
</comment>
<evidence type="ECO:0000256" key="7">
    <source>
        <dbReference type="ARBA" id="ARBA00023157"/>
    </source>
</evidence>
<dbReference type="GO" id="GO:0045165">
    <property type="term" value="P:cell fate commitment"/>
    <property type="evidence" value="ECO:0007669"/>
    <property type="project" value="TreeGrafter"/>
</dbReference>
<dbReference type="SMART" id="SM00097">
    <property type="entry name" value="WNT1"/>
    <property type="match status" value="1"/>
</dbReference>
<dbReference type="AlphaFoldDB" id="V5J4X0"/>
<keyword evidence="8" id="KW-0325">Glycoprotein</keyword>
<evidence type="ECO:0000256" key="10">
    <source>
        <dbReference type="RuleBase" id="RU003500"/>
    </source>
</evidence>
<dbReference type="GO" id="GO:0005615">
    <property type="term" value="C:extracellular space"/>
    <property type="evidence" value="ECO:0007669"/>
    <property type="project" value="TreeGrafter"/>
</dbReference>
<dbReference type="GO" id="GO:0030182">
    <property type="term" value="P:neuron differentiation"/>
    <property type="evidence" value="ECO:0007669"/>
    <property type="project" value="TreeGrafter"/>
</dbReference>
<comment type="similarity">
    <text evidence="2 10">Belongs to the Wnt family.</text>
</comment>
<dbReference type="GO" id="GO:0005109">
    <property type="term" value="F:frizzled binding"/>
    <property type="evidence" value="ECO:0007669"/>
    <property type="project" value="TreeGrafter"/>
</dbReference>
<keyword evidence="7" id="KW-1015">Disulfide bond</keyword>
<reference evidence="11" key="2">
    <citation type="journal article" date="2013" name="Genet. Mol. Res.">
        <title>Cloning and expression analysis of Wnt6 and Hox6 during intestinal regeneration in the sea cucumber Apostichopus japonicus.</title>
        <authorList>
            <person name="Sun L.N."/>
            <person name="Yang H.S."/>
            <person name="Chen M.Y."/>
            <person name="Xu D.X."/>
        </authorList>
    </citation>
    <scope>NUCLEOTIDE SEQUENCE</scope>
</reference>
<dbReference type="EMBL" id="JQ753331">
    <property type="protein sequence ID" value="AGA62464.1"/>
    <property type="molecule type" value="mRNA"/>
</dbReference>
<evidence type="ECO:0000256" key="3">
    <source>
        <dbReference type="ARBA" id="ARBA00022473"/>
    </source>
</evidence>
<sequence>MGGLVVFLVLPSNIIGLWWVVGSPLTFDRNAICRRSKKLKGSSSQRDICRKEPEIVEAVVEGTRLGIGECQYQLRYSKWNCSTVQNSVGKVLKQADTRETAFVNAVTSAGATYAVTQACSMGELIQCGCADRPRNTKKKKKPTNSENEVIDESWEWGGCGDNIEFGYLKAKEFMDAQQRKRNDIRTLITLHNNEAGRALIRLNMFRECKCHGLSGSCTLQTCWKKMPSFRRVGNLLKEKFNGAAKVTGGNNGEEILPEDSTIKAPMVDDLVYTTNSPDFCKPESKTRVRWVPKEDGVTVLLSMWEGVIYCVAGEEPQSMNSPDKIRVVVGFIGVAMCSVTHV</sequence>
<dbReference type="PANTHER" id="PTHR12027:SF72">
    <property type="entry name" value="PROTEIN WNT-6"/>
    <property type="match status" value="1"/>
</dbReference>
<keyword evidence="6 10" id="KW-0879">Wnt signaling pathway</keyword>